<dbReference type="Proteomes" id="UP001501725">
    <property type="component" value="Unassembled WGS sequence"/>
</dbReference>
<evidence type="ECO:0000313" key="2">
    <source>
        <dbReference type="EMBL" id="GAA4318074.1"/>
    </source>
</evidence>
<organism evidence="2 3">
    <name type="scientific">Flaviaesturariibacter amylovorans</name>
    <dbReference type="NCBI Taxonomy" id="1084520"/>
    <lineage>
        <taxon>Bacteria</taxon>
        <taxon>Pseudomonadati</taxon>
        <taxon>Bacteroidota</taxon>
        <taxon>Chitinophagia</taxon>
        <taxon>Chitinophagales</taxon>
        <taxon>Chitinophagaceae</taxon>
        <taxon>Flaviaestuariibacter</taxon>
    </lineage>
</organism>
<protein>
    <recommendedName>
        <fullName evidence="4">Transporter</fullName>
    </recommendedName>
</protein>
<evidence type="ECO:0000256" key="1">
    <source>
        <dbReference type="SAM" id="SignalP"/>
    </source>
</evidence>
<gene>
    <name evidence="2" type="ORF">GCM10023184_02100</name>
</gene>
<evidence type="ECO:0000313" key="3">
    <source>
        <dbReference type="Proteomes" id="UP001501725"/>
    </source>
</evidence>
<accession>A0ABP8G5S6</accession>
<feature type="chain" id="PRO_5045196762" description="Transporter" evidence="1">
    <location>
        <begin position="23"/>
        <end position="262"/>
    </location>
</feature>
<dbReference type="EMBL" id="BAABGY010000001">
    <property type="protein sequence ID" value="GAA4318074.1"/>
    <property type="molecule type" value="Genomic_DNA"/>
</dbReference>
<keyword evidence="3" id="KW-1185">Reference proteome</keyword>
<feature type="signal peptide" evidence="1">
    <location>
        <begin position="1"/>
        <end position="22"/>
    </location>
</feature>
<dbReference type="RefSeq" id="WP_345252725.1">
    <property type="nucleotide sequence ID" value="NZ_BAABGY010000001.1"/>
</dbReference>
<evidence type="ECO:0008006" key="4">
    <source>
        <dbReference type="Google" id="ProtNLM"/>
    </source>
</evidence>
<sequence>MKAVVFAFVVSFLPLGFARAQAAAAVKQQARAEIFSSGFIDVVNNGQVNASSRFIRLNIGEQGRFVLPLSIYGGVSNNQFQNPQLGGQLLRSNDHLINQYINPSSGLVNICVEGIAFPKRADSQTTRFGFPYAIGERLLNGTRIGPVSNPATGRPVNFLNAYVTSGVYFQTGAWERTNSNNVGIFWASLRYHLTRSNPRQIREFLPDIQTNGFYHGYSIGFGIEINNLLNVKCIYYKYAKQPEIDYGLPIYQFSINYSTSKN</sequence>
<proteinExistence type="predicted"/>
<comment type="caution">
    <text evidence="2">The sequence shown here is derived from an EMBL/GenBank/DDBJ whole genome shotgun (WGS) entry which is preliminary data.</text>
</comment>
<keyword evidence="1" id="KW-0732">Signal</keyword>
<reference evidence="3" key="1">
    <citation type="journal article" date="2019" name="Int. J. Syst. Evol. Microbiol.">
        <title>The Global Catalogue of Microorganisms (GCM) 10K type strain sequencing project: providing services to taxonomists for standard genome sequencing and annotation.</title>
        <authorList>
            <consortium name="The Broad Institute Genomics Platform"/>
            <consortium name="The Broad Institute Genome Sequencing Center for Infectious Disease"/>
            <person name="Wu L."/>
            <person name="Ma J."/>
        </authorList>
    </citation>
    <scope>NUCLEOTIDE SEQUENCE [LARGE SCALE GENOMIC DNA]</scope>
    <source>
        <strain evidence="3">JCM 17919</strain>
    </source>
</reference>
<name>A0ABP8G5S6_9BACT</name>